<dbReference type="Ensembl" id="ENSOANT00000069230.1">
    <property type="protein sequence ID" value="ENSOANP00000035892.1"/>
    <property type="gene ID" value="ENSOANG00000009832.4"/>
</dbReference>
<dbReference type="GO" id="GO:0050211">
    <property type="term" value="F:procollagen galactosyltransferase activity"/>
    <property type="evidence" value="ECO:0007669"/>
    <property type="project" value="Ensembl"/>
</dbReference>
<reference evidence="18" key="3">
    <citation type="submission" date="2025-09" db="UniProtKB">
        <authorList>
            <consortium name="Ensembl"/>
        </authorList>
    </citation>
    <scope>IDENTIFICATION</scope>
    <source>
        <strain evidence="18">Glennie</strain>
    </source>
</reference>
<evidence type="ECO:0000256" key="4">
    <source>
        <dbReference type="ARBA" id="ARBA00004427"/>
    </source>
</evidence>
<keyword evidence="12" id="KW-0408">Iron</keyword>
<evidence type="ECO:0000313" key="18">
    <source>
        <dbReference type="Ensembl" id="ENSOANP00000035892.1"/>
    </source>
</evidence>
<feature type="compositionally biased region" description="Low complexity" evidence="16">
    <location>
        <begin position="93"/>
        <end position="138"/>
    </location>
</feature>
<dbReference type="PROSITE" id="PS51471">
    <property type="entry name" value="FE2OG_OXY"/>
    <property type="match status" value="1"/>
</dbReference>
<dbReference type="EC" id="1.14.11.4" evidence="5"/>
<evidence type="ECO:0000256" key="14">
    <source>
        <dbReference type="ARBA" id="ARBA00023180"/>
    </source>
</evidence>
<keyword evidence="8" id="KW-0256">Endoplasmic reticulum</keyword>
<dbReference type="Pfam" id="PF03171">
    <property type="entry name" value="2OG-FeII_Oxy"/>
    <property type="match status" value="1"/>
</dbReference>
<evidence type="ECO:0000256" key="13">
    <source>
        <dbReference type="ARBA" id="ARBA00023136"/>
    </source>
</evidence>
<dbReference type="InterPro" id="IPR029044">
    <property type="entry name" value="Nucleotide-diphossugar_trans"/>
</dbReference>
<dbReference type="OMA" id="HEAIPRP"/>
<evidence type="ECO:0000256" key="12">
    <source>
        <dbReference type="ARBA" id="ARBA00023004"/>
    </source>
</evidence>
<feature type="region of interest" description="Disordered" evidence="16">
    <location>
        <begin position="1"/>
        <end position="294"/>
    </location>
</feature>
<evidence type="ECO:0000256" key="7">
    <source>
        <dbReference type="ARBA" id="ARBA00022729"/>
    </source>
</evidence>
<name>A0A6I8N4S9_ORNAN</name>
<dbReference type="PANTHER" id="PTHR10730">
    <property type="entry name" value="PROCOLLAGEN-LYSINE,2-OXOGLUTARATE 5-DIOXYGENASE/GLYCOSYLTRANSFERASE 25 FAMILY MEMBER"/>
    <property type="match status" value="1"/>
</dbReference>
<evidence type="ECO:0000256" key="5">
    <source>
        <dbReference type="ARBA" id="ARBA00012264"/>
    </source>
</evidence>
<dbReference type="InterPro" id="IPR001006">
    <property type="entry name" value="Procol_lys_dOase"/>
</dbReference>
<dbReference type="GO" id="GO:0030199">
    <property type="term" value="P:collagen fibril organization"/>
    <property type="evidence" value="ECO:0000318"/>
    <property type="project" value="GO_Central"/>
</dbReference>
<feature type="compositionally biased region" description="Gly residues" evidence="16">
    <location>
        <begin position="1"/>
        <end position="15"/>
    </location>
</feature>
<feature type="compositionally biased region" description="Gly residues" evidence="16">
    <location>
        <begin position="222"/>
        <end position="234"/>
    </location>
</feature>
<reference evidence="18" key="2">
    <citation type="submission" date="2025-08" db="UniProtKB">
        <authorList>
            <consortium name="Ensembl"/>
        </authorList>
    </citation>
    <scope>IDENTIFICATION</scope>
    <source>
        <strain evidence="18">Glennie</strain>
    </source>
</reference>
<evidence type="ECO:0000259" key="17">
    <source>
        <dbReference type="PROSITE" id="PS51471"/>
    </source>
</evidence>
<feature type="compositionally biased region" description="Basic and acidic residues" evidence="16">
    <location>
        <begin position="147"/>
        <end position="162"/>
    </location>
</feature>
<dbReference type="GO" id="GO:0031418">
    <property type="term" value="F:L-ascorbic acid binding"/>
    <property type="evidence" value="ECO:0007669"/>
    <property type="project" value="UniProtKB-KW"/>
</dbReference>
<evidence type="ECO:0000256" key="1">
    <source>
        <dbReference type="ARBA" id="ARBA00001954"/>
    </source>
</evidence>
<keyword evidence="13" id="KW-0472">Membrane</keyword>
<dbReference type="GO" id="GO:0033823">
    <property type="term" value="F:procollagen glucosyltransferase activity"/>
    <property type="evidence" value="ECO:0000318"/>
    <property type="project" value="GO_Central"/>
</dbReference>
<keyword evidence="7" id="KW-0732">Signal</keyword>
<dbReference type="FunCoup" id="A0A6I8N4S9">
    <property type="interactions" value="879"/>
</dbReference>
<dbReference type="GO" id="GO:0005789">
    <property type="term" value="C:endoplasmic reticulum membrane"/>
    <property type="evidence" value="ECO:0007669"/>
    <property type="project" value="UniProtKB-SubCell"/>
</dbReference>
<evidence type="ECO:0000256" key="10">
    <source>
        <dbReference type="ARBA" id="ARBA00022964"/>
    </source>
</evidence>
<gene>
    <name evidence="18" type="primary">PLOD3</name>
</gene>
<evidence type="ECO:0000256" key="8">
    <source>
        <dbReference type="ARBA" id="ARBA00022824"/>
    </source>
</evidence>
<evidence type="ECO:0000256" key="15">
    <source>
        <dbReference type="ARBA" id="ARBA00047930"/>
    </source>
</evidence>
<dbReference type="InterPro" id="IPR044861">
    <property type="entry name" value="IPNS-like_FE2OG_OXY"/>
</dbReference>
<keyword evidence="6" id="KW-0479">Metal-binding</keyword>
<dbReference type="GO" id="GO:0005791">
    <property type="term" value="C:rough endoplasmic reticulum"/>
    <property type="evidence" value="ECO:0007669"/>
    <property type="project" value="UniProtKB-SubCell"/>
</dbReference>
<evidence type="ECO:0000256" key="16">
    <source>
        <dbReference type="SAM" id="MobiDB-lite"/>
    </source>
</evidence>
<dbReference type="Bgee" id="ENSOANG00000009832">
    <property type="expression patterns" value="Expressed in fibroblast and 7 other cell types or tissues"/>
</dbReference>
<dbReference type="Proteomes" id="UP000002279">
    <property type="component" value="Chromosome X5"/>
</dbReference>
<keyword evidence="14" id="KW-0325">Glycoprotein</keyword>
<keyword evidence="11" id="KW-0560">Oxidoreductase</keyword>
<proteinExistence type="predicted"/>
<dbReference type="FunFam" id="2.60.120.620:FF:000004">
    <property type="entry name" value="Procollagen-lysine,2-oxoglutarate 5-dioxygenase 2"/>
    <property type="match status" value="1"/>
</dbReference>
<dbReference type="Gene3D" id="2.60.120.620">
    <property type="entry name" value="q2cbj1_9rhob like domain"/>
    <property type="match status" value="1"/>
</dbReference>
<organism evidence="18 19">
    <name type="scientific">Ornithorhynchus anatinus</name>
    <name type="common">Duckbill platypus</name>
    <dbReference type="NCBI Taxonomy" id="9258"/>
    <lineage>
        <taxon>Eukaryota</taxon>
        <taxon>Metazoa</taxon>
        <taxon>Chordata</taxon>
        <taxon>Craniata</taxon>
        <taxon>Vertebrata</taxon>
        <taxon>Euteleostomi</taxon>
        <taxon>Mammalia</taxon>
        <taxon>Monotremata</taxon>
        <taxon>Ornithorhynchidae</taxon>
        <taxon>Ornithorhynchus</taxon>
    </lineage>
</organism>
<feature type="compositionally biased region" description="Basic and acidic residues" evidence="16">
    <location>
        <begin position="270"/>
        <end position="285"/>
    </location>
</feature>
<dbReference type="GO" id="GO:0008475">
    <property type="term" value="F:procollagen-lysine 5-dioxygenase activity"/>
    <property type="evidence" value="ECO:0000318"/>
    <property type="project" value="GO_Central"/>
</dbReference>
<dbReference type="Pfam" id="PF25342">
    <property type="entry name" value="GT_PLOD"/>
    <property type="match status" value="1"/>
</dbReference>
<dbReference type="SUPFAM" id="SSF53448">
    <property type="entry name" value="Nucleotide-diphospho-sugar transferases"/>
    <property type="match status" value="1"/>
</dbReference>
<comment type="catalytic activity">
    <reaction evidence="15">
        <text>L-lysyl-[collagen] + 2-oxoglutarate + O2 = (5R)-5-hydroxy-L-lysyl-[collagen] + succinate + CO2</text>
        <dbReference type="Rhea" id="RHEA:16569"/>
        <dbReference type="Rhea" id="RHEA-COMP:12751"/>
        <dbReference type="Rhea" id="RHEA-COMP:12752"/>
        <dbReference type="ChEBI" id="CHEBI:15379"/>
        <dbReference type="ChEBI" id="CHEBI:16526"/>
        <dbReference type="ChEBI" id="CHEBI:16810"/>
        <dbReference type="ChEBI" id="CHEBI:29969"/>
        <dbReference type="ChEBI" id="CHEBI:30031"/>
        <dbReference type="ChEBI" id="CHEBI:133442"/>
        <dbReference type="EC" id="1.14.11.4"/>
    </reaction>
</comment>
<feature type="compositionally biased region" description="Gly residues" evidence="16">
    <location>
        <begin position="195"/>
        <end position="212"/>
    </location>
</feature>
<dbReference type="GO" id="GO:0006493">
    <property type="term" value="P:protein O-linked glycosylation"/>
    <property type="evidence" value="ECO:0007669"/>
    <property type="project" value="Ensembl"/>
</dbReference>
<dbReference type="GO" id="GO:0005506">
    <property type="term" value="F:iron ion binding"/>
    <property type="evidence" value="ECO:0007669"/>
    <property type="project" value="InterPro"/>
</dbReference>
<keyword evidence="9" id="KW-0847">Vitamin C</keyword>
<keyword evidence="10" id="KW-0223">Dioxygenase</keyword>
<feature type="compositionally biased region" description="Low complexity" evidence="16">
    <location>
        <begin position="67"/>
        <end position="80"/>
    </location>
</feature>
<dbReference type="InterPro" id="IPR005123">
    <property type="entry name" value="Oxoglu/Fe-dep_dioxygenase_dom"/>
</dbReference>
<dbReference type="GO" id="GO:0005794">
    <property type="term" value="C:Golgi apparatus"/>
    <property type="evidence" value="ECO:0000318"/>
    <property type="project" value="GO_Central"/>
</dbReference>
<dbReference type="AlphaFoldDB" id="A0A6I8N4S9"/>
<dbReference type="Pfam" id="PF25238">
    <property type="entry name" value="OGFOD2-like"/>
    <property type="match status" value="1"/>
</dbReference>
<dbReference type="PANTHER" id="PTHR10730:SF7">
    <property type="entry name" value="MULTIFUNCTIONAL PROCOLLAGEN LYSINE HYDROXYLASE AND GLYCOSYLTRANSFERASE LH3"/>
    <property type="match status" value="1"/>
</dbReference>
<evidence type="ECO:0000256" key="2">
    <source>
        <dbReference type="ARBA" id="ARBA00001961"/>
    </source>
</evidence>
<evidence type="ECO:0000256" key="9">
    <source>
        <dbReference type="ARBA" id="ARBA00022896"/>
    </source>
</evidence>
<comment type="cofactor">
    <cofactor evidence="2">
        <name>L-ascorbate</name>
        <dbReference type="ChEBI" id="CHEBI:38290"/>
    </cofactor>
</comment>
<evidence type="ECO:0000256" key="3">
    <source>
        <dbReference type="ARBA" id="ARBA00004367"/>
    </source>
</evidence>
<reference evidence="18 19" key="1">
    <citation type="journal article" date="2008" name="Nature">
        <title>Genome analysis of the platypus reveals unique signatures of evolution.</title>
        <authorList>
            <person name="Warren W.C."/>
            <person name="Hillier L.W."/>
            <person name="Marshall Graves J.A."/>
            <person name="Birney E."/>
            <person name="Ponting C.P."/>
            <person name="Grutzner F."/>
            <person name="Belov K."/>
            <person name="Miller W."/>
            <person name="Clarke L."/>
            <person name="Chinwalla A.T."/>
            <person name="Yang S.P."/>
            <person name="Heger A."/>
            <person name="Locke D.P."/>
            <person name="Miethke P."/>
            <person name="Waters P.D."/>
            <person name="Veyrunes F."/>
            <person name="Fulton L."/>
            <person name="Fulton B."/>
            <person name="Graves T."/>
            <person name="Wallis J."/>
            <person name="Puente X.S."/>
            <person name="Lopez-Otin C."/>
            <person name="Ordonez G.R."/>
            <person name="Eichler E.E."/>
            <person name="Chen L."/>
            <person name="Cheng Z."/>
            <person name="Deakin J.E."/>
            <person name="Alsop A."/>
            <person name="Thompson K."/>
            <person name="Kirby P."/>
            <person name="Papenfuss A.T."/>
            <person name="Wakefield M.J."/>
            <person name="Olender T."/>
            <person name="Lancet D."/>
            <person name="Huttley G.A."/>
            <person name="Smit A.F."/>
            <person name="Pask A."/>
            <person name="Temple-Smith P."/>
            <person name="Batzer M.A."/>
            <person name="Walker J.A."/>
            <person name="Konkel M.K."/>
            <person name="Harris R.S."/>
            <person name="Whittington C.M."/>
            <person name="Wong E.S."/>
            <person name="Gemmell N.J."/>
            <person name="Buschiazzo E."/>
            <person name="Vargas Jentzsch I.M."/>
            <person name="Merkel A."/>
            <person name="Schmitz J."/>
            <person name="Zemann A."/>
            <person name="Churakov G."/>
            <person name="Kriegs J.O."/>
            <person name="Brosius J."/>
            <person name="Murchison E.P."/>
            <person name="Sachidanandam R."/>
            <person name="Smith C."/>
            <person name="Hannon G.J."/>
            <person name="Tsend-Ayush E."/>
            <person name="McMillan D."/>
            <person name="Attenborough R."/>
            <person name="Rens W."/>
            <person name="Ferguson-Smith M."/>
            <person name="Lefevre C.M."/>
            <person name="Sharp J.A."/>
            <person name="Nicholas K.R."/>
            <person name="Ray D.A."/>
            <person name="Kube M."/>
            <person name="Reinhardt R."/>
            <person name="Pringle T.H."/>
            <person name="Taylor J."/>
            <person name="Jones R.C."/>
            <person name="Nixon B."/>
            <person name="Dacheux J.L."/>
            <person name="Niwa H."/>
            <person name="Sekita Y."/>
            <person name="Huang X."/>
            <person name="Stark A."/>
            <person name="Kheradpour P."/>
            <person name="Kellis M."/>
            <person name="Flicek P."/>
            <person name="Chen Y."/>
            <person name="Webber C."/>
            <person name="Hardison R."/>
            <person name="Nelson J."/>
            <person name="Hallsworth-Pepin K."/>
            <person name="Delehaunty K."/>
            <person name="Markovic C."/>
            <person name="Minx P."/>
            <person name="Feng Y."/>
            <person name="Kremitzki C."/>
            <person name="Mitreva M."/>
            <person name="Glasscock J."/>
            <person name="Wylie T."/>
            <person name="Wohldmann P."/>
            <person name="Thiru P."/>
            <person name="Nhan M.N."/>
            <person name="Pohl C.S."/>
            <person name="Smith S.M."/>
            <person name="Hou S."/>
            <person name="Nefedov M."/>
            <person name="de Jong P.J."/>
            <person name="Renfree M.B."/>
            <person name="Mardis E.R."/>
            <person name="Wilson R.K."/>
        </authorList>
    </citation>
    <scope>NUCLEOTIDE SEQUENCE [LARGE SCALE GENOMIC DNA]</scope>
    <source>
        <strain evidence="18 19">Glennie</strain>
    </source>
</reference>
<sequence>MRSDGGGGGERGGGVPLLPAPSLLRSVASGFTFCPGGASSPQATPPPPQGPMEALVSREVPPPPPGAANGLLPGLRAPPGGRRENRSPPHPAVRPSGVGPCVRPVSVPCRSRVDGGPAPRVPVAAPAAAAAPAGAPGRPGRGRAPRRRESQPREAAGDDGGHGGDGGLQTLPAHRPPLQLHRAGSPPQPHTSPNGGRGPLGGGASGEPGGWGVPRPEAPGAREGGGLGSPGEQGGQRSWVPGPEGSARAGVVGPRSLGSQEGGGPGSQGLEERGGGESQVPRERGGWGVSHPLSPGRTAVWGVPGPLGGWMAEPRVPQTLGLGEEWRGGDVARTVGGGQKVRWLKQEMEKHADREDLVILFVDSYDVLLAGSPLELLWKFVQSGSRLLFSAEGFCWPEWSLADSYPPLSAGNGKRFLNSGGFIGFAPTVHRLVRQWKYKDDDDDQLFYTRLYLDPGLREKHGLALDHKSRIFQNLNGALDEVVLKFEKNRVRVRNVAYDTLPVVIHGNGPTKLQLNYLGNYVPNAWTYEGGCGFCAQDRRNLTGVPDSELPRVLLGLFVEQPTPFLPQFLQRLLLLDYPSSRLSLFLHNSEVYHEAHVEALWEQLRTRFSTVQLVGPEEALTQGEARDMAMDSCRQDPSCDFYFSLDADAVLTNPRTLLSLIEEDRKVVAPMLSRHGKLWSNFWGALSPEEYYARSEDYVELVQRKRVGLWNVPYVAQAYLVRGETLRSELPQRGVFTLEETDPDMSFCKSLRDKGIFLHLSNQEEFGRLVSTARYDTDHLHPDLWQIFDNPLDWREKYIHPNYSLALEGEGVEQPCPDVYWFPVLSDRMCDELVEEMENFGQWSGGRHEDTRLAGGYENVPTVDIHMNQVGYEKEWLKVLSEYIAPMTESLFPGYHTKARAVMNFVVRYRPDEQPSLRPHHDSSTFTVNIALNSKGRDYEGGGCRFLRYDCRVAAPRKGWSLLHPGRLTHYHEGLPTTRGTRYIMVSFVDP</sequence>
<dbReference type="PROSITE" id="PS01325">
    <property type="entry name" value="LYS_HYDROXYLASE"/>
    <property type="match status" value="1"/>
</dbReference>
<evidence type="ECO:0000313" key="19">
    <source>
        <dbReference type="Proteomes" id="UP000002279"/>
    </source>
</evidence>
<comment type="cofactor">
    <cofactor evidence="1">
        <name>Fe(2+)</name>
        <dbReference type="ChEBI" id="CHEBI:29033"/>
    </cofactor>
</comment>
<dbReference type="InterPro" id="IPR057589">
    <property type="entry name" value="GT_PLOD"/>
</dbReference>
<accession>A0A6I8N4S9</accession>
<keyword evidence="19" id="KW-1185">Reference proteome</keyword>
<evidence type="ECO:0000256" key="11">
    <source>
        <dbReference type="ARBA" id="ARBA00023002"/>
    </source>
</evidence>
<dbReference type="GeneTree" id="ENSGT01030000234558"/>
<dbReference type="GO" id="GO:0005783">
    <property type="term" value="C:endoplasmic reticulum"/>
    <property type="evidence" value="ECO:0000318"/>
    <property type="project" value="GO_Central"/>
</dbReference>
<dbReference type="InterPro" id="IPR050757">
    <property type="entry name" value="Collagen_mod_GT25"/>
</dbReference>
<evidence type="ECO:0000256" key="6">
    <source>
        <dbReference type="ARBA" id="ARBA00022723"/>
    </source>
</evidence>
<dbReference type="GO" id="GO:0005615">
    <property type="term" value="C:extracellular space"/>
    <property type="evidence" value="ECO:0000318"/>
    <property type="project" value="GO_Central"/>
</dbReference>
<comment type="subcellular location">
    <subcellularLocation>
        <location evidence="3">Endoplasmic reticulum membrane</location>
        <topology evidence="3">Peripheral membrane protein</topology>
        <orientation evidence="3">Lumenal side</orientation>
    </subcellularLocation>
    <subcellularLocation>
        <location evidence="4">Rough endoplasmic reticulum</location>
    </subcellularLocation>
</comment>
<protein>
    <recommendedName>
        <fullName evidence="5">procollagen-lysine 5-dioxygenase</fullName>
        <ecNumber evidence="5">1.14.11.4</ecNumber>
    </recommendedName>
</protein>
<dbReference type="SMART" id="SM00702">
    <property type="entry name" value="P4Hc"/>
    <property type="match status" value="1"/>
</dbReference>
<dbReference type="InterPro" id="IPR006620">
    <property type="entry name" value="Pro_4_hyd_alph"/>
</dbReference>
<feature type="domain" description="Fe2OG dioxygenase" evidence="17">
    <location>
        <begin position="901"/>
        <end position="992"/>
    </location>
</feature>
<dbReference type="InParanoid" id="A0A6I8N4S9"/>